<organism evidence="5 6">
    <name type="scientific">Opitutus terrae (strain DSM 11246 / JCM 15787 / PB90-1)</name>
    <dbReference type="NCBI Taxonomy" id="452637"/>
    <lineage>
        <taxon>Bacteria</taxon>
        <taxon>Pseudomonadati</taxon>
        <taxon>Verrucomicrobiota</taxon>
        <taxon>Opitutia</taxon>
        <taxon>Opitutales</taxon>
        <taxon>Opitutaceae</taxon>
        <taxon>Opitutus</taxon>
    </lineage>
</organism>
<dbReference type="STRING" id="452637.Oter_4244"/>
<dbReference type="PANTHER" id="PTHR43217:SF1">
    <property type="entry name" value="SUCCINATE SEMIALDEHYDE DEHYDROGENASE [NAD(P)+] SAD"/>
    <property type="match status" value="1"/>
</dbReference>
<keyword evidence="2" id="KW-0521">NADP</keyword>
<evidence type="ECO:0000256" key="1">
    <source>
        <dbReference type="ARBA" id="ARBA00009986"/>
    </source>
</evidence>
<comment type="similarity">
    <text evidence="1">Belongs to the aldehyde dehydrogenase family.</text>
</comment>
<dbReference type="InterPro" id="IPR044148">
    <property type="entry name" value="ALDH_GabD1-like"/>
</dbReference>
<evidence type="ECO:0000256" key="3">
    <source>
        <dbReference type="ARBA" id="ARBA00023002"/>
    </source>
</evidence>
<dbReference type="GO" id="GO:0004030">
    <property type="term" value="F:aldehyde dehydrogenase [NAD(P)+] activity"/>
    <property type="evidence" value="ECO:0007669"/>
    <property type="project" value="InterPro"/>
</dbReference>
<sequence length="452" mass="48245">MPFASFNPATGQRIARRPSHSRAQAFAIVARAERAAQPWRSTALAERARTLRAVGRELRRRRDDLAALLTAEVGKPIRQSRAEIEKCAAGCEYFAAHAARALRPQHPIGAPRHARVVFEPLGIVLGIMPWNFPFWQTFRAAAPALMAGNVLLFKPAPSTAGCALAIEAVFDAVAPKGLLRTLLVETDAVATLIADARVRGVTLTGSTRAGRAVAALAGGAMKPGVFELGGSDAYLVLDDADLDHAAAVCAQARLVNSGQSCIAAKRFIVLAAVRGEFERRFVAHMTAAKVGDPTDPATDVGPLARADLCDQLHRQVKRSVQRGARVLLGGAPAPGAGFYYEPTVLSRVRPGMPAFDEELFGPVAAVISARDETEAIALANRSIYGLGAAVFTRDRRRARRIAEQLEAGFIVTNDFVRSDPTLPFGGVKQSGYGRELGDWGVTSFVNVKTVIG</sequence>
<accession>B1ZP31</accession>
<dbReference type="SUPFAM" id="SSF53720">
    <property type="entry name" value="ALDH-like"/>
    <property type="match status" value="1"/>
</dbReference>
<dbReference type="InterPro" id="IPR016161">
    <property type="entry name" value="Ald_DH/histidinol_DH"/>
</dbReference>
<dbReference type="eggNOG" id="COG1012">
    <property type="taxonomic scope" value="Bacteria"/>
</dbReference>
<keyword evidence="6" id="KW-1185">Reference proteome</keyword>
<dbReference type="InterPro" id="IPR016163">
    <property type="entry name" value="Ald_DH_C"/>
</dbReference>
<name>B1ZP31_OPITP</name>
<dbReference type="AlphaFoldDB" id="B1ZP31"/>
<dbReference type="OrthoDB" id="9762913at2"/>
<dbReference type="KEGG" id="ote:Oter_4244"/>
<dbReference type="Gene3D" id="3.40.309.10">
    <property type="entry name" value="Aldehyde Dehydrogenase, Chain A, domain 2"/>
    <property type="match status" value="1"/>
</dbReference>
<evidence type="ECO:0000313" key="6">
    <source>
        <dbReference type="Proteomes" id="UP000007013"/>
    </source>
</evidence>
<reference evidence="5 6" key="1">
    <citation type="journal article" date="2011" name="J. Bacteriol.">
        <title>Genome sequence of the verrucomicrobium Opitutus terrae PB90-1, an abundant inhabitant of rice paddy soil ecosystems.</title>
        <authorList>
            <person name="van Passel M.W."/>
            <person name="Kant R."/>
            <person name="Palva A."/>
            <person name="Copeland A."/>
            <person name="Lucas S."/>
            <person name="Lapidus A."/>
            <person name="Glavina del Rio T."/>
            <person name="Pitluck S."/>
            <person name="Goltsman E."/>
            <person name="Clum A."/>
            <person name="Sun H."/>
            <person name="Schmutz J."/>
            <person name="Larimer F.W."/>
            <person name="Land M.L."/>
            <person name="Hauser L."/>
            <person name="Kyrpides N."/>
            <person name="Mikhailova N."/>
            <person name="Richardson P.P."/>
            <person name="Janssen P.H."/>
            <person name="de Vos W.M."/>
            <person name="Smidt H."/>
        </authorList>
    </citation>
    <scope>NUCLEOTIDE SEQUENCE [LARGE SCALE GENOMIC DNA]</scope>
    <source>
        <strain evidence="6">DSM 11246 / JCM 15787 / PB90-1</strain>
    </source>
</reference>
<dbReference type="GO" id="GO:0004777">
    <property type="term" value="F:succinate-semialdehyde dehydrogenase (NAD+) activity"/>
    <property type="evidence" value="ECO:0007669"/>
    <property type="project" value="TreeGrafter"/>
</dbReference>
<keyword evidence="3" id="KW-0560">Oxidoreductase</keyword>
<evidence type="ECO:0000259" key="4">
    <source>
        <dbReference type="Pfam" id="PF00171"/>
    </source>
</evidence>
<dbReference type="HOGENOM" id="CLU_005391_1_0_0"/>
<evidence type="ECO:0000256" key="2">
    <source>
        <dbReference type="ARBA" id="ARBA00022857"/>
    </source>
</evidence>
<dbReference type="Pfam" id="PF00171">
    <property type="entry name" value="Aldedh"/>
    <property type="match status" value="1"/>
</dbReference>
<dbReference type="PANTHER" id="PTHR43217">
    <property type="entry name" value="SUCCINATE SEMIALDEHYDE DEHYDROGENASE [NAD(P)+] SAD"/>
    <property type="match status" value="1"/>
</dbReference>
<dbReference type="InterPro" id="IPR015590">
    <property type="entry name" value="Aldehyde_DH_dom"/>
</dbReference>
<dbReference type="InterPro" id="IPR016162">
    <property type="entry name" value="Ald_DH_N"/>
</dbReference>
<dbReference type="InterPro" id="IPR047110">
    <property type="entry name" value="GABD/Sad-like"/>
</dbReference>
<dbReference type="CDD" id="cd07100">
    <property type="entry name" value="ALDH_SSADH1_GabD1"/>
    <property type="match status" value="1"/>
</dbReference>
<proteinExistence type="inferred from homology"/>
<dbReference type="RefSeq" id="WP_012377045.1">
    <property type="nucleotide sequence ID" value="NC_010571.1"/>
</dbReference>
<dbReference type="Proteomes" id="UP000007013">
    <property type="component" value="Chromosome"/>
</dbReference>
<dbReference type="EMBL" id="CP001032">
    <property type="protein sequence ID" value="ACB77517.1"/>
    <property type="molecule type" value="Genomic_DNA"/>
</dbReference>
<dbReference type="Gene3D" id="3.40.605.10">
    <property type="entry name" value="Aldehyde Dehydrogenase, Chain A, domain 1"/>
    <property type="match status" value="1"/>
</dbReference>
<protein>
    <submittedName>
        <fullName evidence="5">Aldehyde Dehydrogenase</fullName>
    </submittedName>
</protein>
<feature type="domain" description="Aldehyde dehydrogenase" evidence="4">
    <location>
        <begin position="3"/>
        <end position="450"/>
    </location>
</feature>
<gene>
    <name evidence="5" type="ordered locus">Oter_4244</name>
</gene>
<dbReference type="PROSITE" id="PS00070">
    <property type="entry name" value="ALDEHYDE_DEHYDR_CYS"/>
    <property type="match status" value="1"/>
</dbReference>
<dbReference type="InterPro" id="IPR016160">
    <property type="entry name" value="Ald_DH_CS_CYS"/>
</dbReference>
<evidence type="ECO:0000313" key="5">
    <source>
        <dbReference type="EMBL" id="ACB77517.1"/>
    </source>
</evidence>
<dbReference type="FunFam" id="3.40.309.10:FF:000009">
    <property type="entry name" value="Aldehyde dehydrogenase A"/>
    <property type="match status" value="1"/>
</dbReference>